<protein>
    <submittedName>
        <fullName evidence="7">Succinate dehydrogenase, hydrophobic membrane anchor protein</fullName>
    </submittedName>
</protein>
<dbReference type="PANTHER" id="PTHR38689:SF1">
    <property type="entry name" value="SUCCINATE DEHYDROGENASE HYDROPHOBIC MEMBRANE ANCHOR SUBUNIT"/>
    <property type="match status" value="1"/>
</dbReference>
<dbReference type="AlphaFoldDB" id="A0A368BPB4"/>
<dbReference type="GO" id="GO:0017004">
    <property type="term" value="P:cytochrome complex assembly"/>
    <property type="evidence" value="ECO:0007669"/>
    <property type="project" value="TreeGrafter"/>
</dbReference>
<dbReference type="SUPFAM" id="SSF81343">
    <property type="entry name" value="Fumarate reductase respiratory complex transmembrane subunits"/>
    <property type="match status" value="1"/>
</dbReference>
<evidence type="ECO:0000256" key="4">
    <source>
        <dbReference type="ARBA" id="ARBA00022692"/>
    </source>
</evidence>
<organism evidence="7 8">
    <name type="scientific">SAR86 cluster bacterium</name>
    <dbReference type="NCBI Taxonomy" id="2030880"/>
    <lineage>
        <taxon>Bacteria</taxon>
        <taxon>Pseudomonadati</taxon>
        <taxon>Pseudomonadota</taxon>
        <taxon>Gammaproteobacteria</taxon>
        <taxon>SAR86 cluster</taxon>
    </lineage>
</organism>
<accession>A0A368BPB4</accession>
<dbReference type="GO" id="GO:0009055">
    <property type="term" value="F:electron transfer activity"/>
    <property type="evidence" value="ECO:0007669"/>
    <property type="project" value="TreeGrafter"/>
</dbReference>
<dbReference type="GO" id="GO:0006099">
    <property type="term" value="P:tricarboxylic acid cycle"/>
    <property type="evidence" value="ECO:0007669"/>
    <property type="project" value="UniProtKB-UniPathway"/>
</dbReference>
<dbReference type="PANTHER" id="PTHR38689">
    <property type="entry name" value="SUCCINATE DEHYDROGENASE HYDROPHOBIC MEMBRANE ANCHOR SUBUNIT"/>
    <property type="match status" value="1"/>
</dbReference>
<keyword evidence="5 6" id="KW-1133">Transmembrane helix</keyword>
<dbReference type="GO" id="GO:0020037">
    <property type="term" value="F:heme binding"/>
    <property type="evidence" value="ECO:0007669"/>
    <property type="project" value="InterPro"/>
</dbReference>
<dbReference type="Gene3D" id="1.20.1300.10">
    <property type="entry name" value="Fumarate reductase/succinate dehydrogenase, transmembrane subunit"/>
    <property type="match status" value="1"/>
</dbReference>
<dbReference type="GO" id="GO:0005886">
    <property type="term" value="C:plasma membrane"/>
    <property type="evidence" value="ECO:0007669"/>
    <property type="project" value="TreeGrafter"/>
</dbReference>
<dbReference type="Proteomes" id="UP000253032">
    <property type="component" value="Unassembled WGS sequence"/>
</dbReference>
<comment type="caution">
    <text evidence="7">The sequence shown here is derived from an EMBL/GenBank/DDBJ whole genome shotgun (WGS) entry which is preliminary data.</text>
</comment>
<evidence type="ECO:0000256" key="1">
    <source>
        <dbReference type="ARBA" id="ARBA00001971"/>
    </source>
</evidence>
<feature type="transmembrane region" description="Helical" evidence="6">
    <location>
        <begin position="26"/>
        <end position="44"/>
    </location>
</feature>
<sequence length="133" mass="15581">MVFVDIVCHLDVLPMIGSTLFFAQRFSAVFLLAYVIWLITFFIFNQPFEFSTWVQFTNQQKFLIFTSAVALIIPLHAFIGLWTIGTDYFTQRTLGFLNNRLSQYAGLIRGAYTFLFTIWGFLIVFFILFIIWS</sequence>
<dbReference type="InterPro" id="IPR034804">
    <property type="entry name" value="SQR/QFR_C/D"/>
</dbReference>
<comment type="function">
    <text evidence="2">Membrane-anchoring subunit of succinate dehydrogenase (SDH).</text>
</comment>
<evidence type="ECO:0000313" key="7">
    <source>
        <dbReference type="EMBL" id="RCL39130.1"/>
    </source>
</evidence>
<evidence type="ECO:0000256" key="3">
    <source>
        <dbReference type="ARBA" id="ARBA00004141"/>
    </source>
</evidence>
<evidence type="ECO:0000256" key="5">
    <source>
        <dbReference type="ARBA" id="ARBA00022989"/>
    </source>
</evidence>
<dbReference type="EMBL" id="QOPC01000004">
    <property type="protein sequence ID" value="RCL39130.1"/>
    <property type="molecule type" value="Genomic_DNA"/>
</dbReference>
<evidence type="ECO:0000256" key="2">
    <source>
        <dbReference type="ARBA" id="ARBA00004050"/>
    </source>
</evidence>
<dbReference type="NCBIfam" id="TIGR02968">
    <property type="entry name" value="succ_dehyd_anc"/>
    <property type="match status" value="1"/>
</dbReference>
<feature type="transmembrane region" description="Helical" evidence="6">
    <location>
        <begin position="110"/>
        <end position="132"/>
    </location>
</feature>
<feature type="transmembrane region" description="Helical" evidence="6">
    <location>
        <begin position="64"/>
        <end position="89"/>
    </location>
</feature>
<proteinExistence type="predicted"/>
<comment type="cofactor">
    <cofactor evidence="1">
        <name>heme</name>
        <dbReference type="ChEBI" id="CHEBI:30413"/>
    </cofactor>
</comment>
<dbReference type="InterPro" id="IPR014312">
    <property type="entry name" value="Succ_DH_anchor"/>
</dbReference>
<name>A0A368BPB4_9GAMM</name>
<gene>
    <name evidence="7" type="primary">sdhD</name>
    <name evidence="7" type="ORF">DBW98_01370</name>
</gene>
<keyword evidence="6" id="KW-0472">Membrane</keyword>
<keyword evidence="4 6" id="KW-0812">Transmembrane</keyword>
<dbReference type="UniPathway" id="UPA00223"/>
<evidence type="ECO:0000256" key="6">
    <source>
        <dbReference type="SAM" id="Phobius"/>
    </source>
</evidence>
<reference evidence="7 8" key="1">
    <citation type="journal article" date="2018" name="Microbiome">
        <title>Fine metagenomic profile of the Mediterranean stratified and mixed water columns revealed by assembly and recruitment.</title>
        <authorList>
            <person name="Haro-Moreno J.M."/>
            <person name="Lopez-Perez M."/>
            <person name="De La Torre J.R."/>
            <person name="Picazo A."/>
            <person name="Camacho A."/>
            <person name="Rodriguez-Valera F."/>
        </authorList>
    </citation>
    <scope>NUCLEOTIDE SEQUENCE [LARGE SCALE GENOMIC DNA]</scope>
    <source>
        <strain evidence="7">MED-G84</strain>
    </source>
</reference>
<evidence type="ECO:0000313" key="8">
    <source>
        <dbReference type="Proteomes" id="UP000253032"/>
    </source>
</evidence>
<comment type="subcellular location">
    <subcellularLocation>
        <location evidence="3">Membrane</location>
        <topology evidence="3">Multi-pass membrane protein</topology>
    </subcellularLocation>
</comment>